<feature type="domain" description="SMP" evidence="4">
    <location>
        <begin position="19"/>
        <end position="74"/>
    </location>
</feature>
<comment type="caution">
    <text evidence="5">The sequence shown here is derived from an EMBL/GenBank/DDBJ whole genome shotgun (WGS) entry which is preliminary data.</text>
</comment>
<protein>
    <recommendedName>
        <fullName evidence="4">SMP domain-containing protein</fullName>
    </recommendedName>
</protein>
<evidence type="ECO:0000256" key="2">
    <source>
        <dbReference type="ARBA" id="ARBA00022737"/>
    </source>
</evidence>
<gene>
    <name evidence="5" type="ORF">WN944_025765</name>
</gene>
<organism evidence="5 6">
    <name type="scientific">Citrus x changshan-huyou</name>
    <dbReference type="NCBI Taxonomy" id="2935761"/>
    <lineage>
        <taxon>Eukaryota</taxon>
        <taxon>Viridiplantae</taxon>
        <taxon>Streptophyta</taxon>
        <taxon>Embryophyta</taxon>
        <taxon>Tracheophyta</taxon>
        <taxon>Spermatophyta</taxon>
        <taxon>Magnoliopsida</taxon>
        <taxon>eudicotyledons</taxon>
        <taxon>Gunneridae</taxon>
        <taxon>Pentapetalae</taxon>
        <taxon>rosids</taxon>
        <taxon>malvids</taxon>
        <taxon>Sapindales</taxon>
        <taxon>Rutaceae</taxon>
        <taxon>Aurantioideae</taxon>
        <taxon>Citrus</taxon>
    </lineage>
</organism>
<feature type="region of interest" description="Disordered" evidence="3">
    <location>
        <begin position="1"/>
        <end position="20"/>
    </location>
</feature>
<evidence type="ECO:0000313" key="5">
    <source>
        <dbReference type="EMBL" id="KAK9182620.1"/>
    </source>
</evidence>
<dbReference type="AlphaFoldDB" id="A0AAP0LV35"/>
<feature type="compositionally biased region" description="Basic and acidic residues" evidence="3">
    <location>
        <begin position="1"/>
        <end position="14"/>
    </location>
</feature>
<keyword evidence="2" id="KW-0677">Repeat</keyword>
<evidence type="ECO:0000313" key="6">
    <source>
        <dbReference type="Proteomes" id="UP001428341"/>
    </source>
</evidence>
<dbReference type="Proteomes" id="UP001428341">
    <property type="component" value="Unassembled WGS sequence"/>
</dbReference>
<reference evidence="5 6" key="1">
    <citation type="submission" date="2024-05" db="EMBL/GenBank/DDBJ databases">
        <title>Haplotype-resolved chromosome-level genome assembly of Huyou (Citrus changshanensis).</title>
        <authorList>
            <person name="Miao C."/>
            <person name="Chen W."/>
            <person name="Wu Y."/>
            <person name="Wang L."/>
            <person name="Zhao S."/>
            <person name="Grierson D."/>
            <person name="Xu C."/>
            <person name="Chen K."/>
        </authorList>
    </citation>
    <scope>NUCLEOTIDE SEQUENCE [LARGE SCALE GENOMIC DNA]</scope>
    <source>
        <strain evidence="5">01-14</strain>
        <tissue evidence="5">Leaf</tissue>
    </source>
</reference>
<dbReference type="InterPro" id="IPR042971">
    <property type="entry name" value="LEA_SMP"/>
</dbReference>
<dbReference type="EMBL" id="JBCGBO010000024">
    <property type="protein sequence ID" value="KAK9182620.1"/>
    <property type="molecule type" value="Genomic_DNA"/>
</dbReference>
<evidence type="ECO:0000256" key="1">
    <source>
        <dbReference type="ARBA" id="ARBA00010733"/>
    </source>
</evidence>
<dbReference type="InterPro" id="IPR007011">
    <property type="entry name" value="LEA_SMP_dom"/>
</dbReference>
<proteinExistence type="inferred from homology"/>
<dbReference type="PANTHER" id="PTHR31174:SF7">
    <property type="entry name" value="LATE EMBRYOGENESIS ABUNDANT PROTEIN 31-RELATED"/>
    <property type="match status" value="1"/>
</dbReference>
<accession>A0AAP0LV35</accession>
<evidence type="ECO:0000259" key="4">
    <source>
        <dbReference type="Pfam" id="PF04927"/>
    </source>
</evidence>
<comment type="similarity">
    <text evidence="1">Belongs to the LEA type SMP family.</text>
</comment>
<dbReference type="PANTHER" id="PTHR31174">
    <property type="entry name" value="SEED MATURATION FAMILY PROTEIN"/>
    <property type="match status" value="1"/>
</dbReference>
<dbReference type="Pfam" id="PF04927">
    <property type="entry name" value="SMP"/>
    <property type="match status" value="3"/>
</dbReference>
<feature type="domain" description="SMP" evidence="4">
    <location>
        <begin position="127"/>
        <end position="183"/>
    </location>
</feature>
<name>A0AAP0LV35_9ROSI</name>
<evidence type="ECO:0000256" key="3">
    <source>
        <dbReference type="SAM" id="MobiDB-lite"/>
    </source>
</evidence>
<feature type="domain" description="SMP" evidence="4">
    <location>
        <begin position="192"/>
        <end position="249"/>
    </location>
</feature>
<keyword evidence="6" id="KW-1185">Reference proteome</keyword>
<sequence length="253" mass="26207">MSQEEPRRPREGQEPRGPIKYADVFNVSGGLASKAFAPQDAAMMRSAETAAFGSTQPGGPAEVMRSAARINERAGLVSRGDAAADQGVTITGTEIPGGRIITESLDGQVVRQYVQVAAEATIQQGAITVGQALEATMQTIGDKPVELSDAAAIREAEMRATGSNVVTQGGYAASAQSAAAYNTGMIGDEDKIKLRDVLAGASAALPAKVVTRQDAEAVVNAERRNSPQLTTHPGGVAESMETAATLNENVNIK</sequence>